<evidence type="ECO:0000256" key="2">
    <source>
        <dbReference type="ARBA" id="ARBA00022741"/>
    </source>
</evidence>
<protein>
    <recommendedName>
        <fullName evidence="9">DNA 3'-5' helicase</fullName>
        <ecNumber evidence="9">5.6.2.4</ecNumber>
    </recommendedName>
</protein>
<feature type="domain" description="UvrD-like helicase C-terminal" evidence="14">
    <location>
        <begin position="280"/>
        <end position="588"/>
    </location>
</feature>
<keyword evidence="2 11" id="KW-0547">Nucleotide-binding</keyword>
<dbReference type="InterPro" id="IPR013986">
    <property type="entry name" value="DExx_box_DNA_helicase_dom_sf"/>
</dbReference>
<dbReference type="Gene3D" id="1.10.486.10">
    <property type="entry name" value="PCRA, domain 4"/>
    <property type="match status" value="1"/>
</dbReference>
<comment type="catalytic activity">
    <reaction evidence="10">
        <text>ATP + H2O = ADP + phosphate + H(+)</text>
        <dbReference type="Rhea" id="RHEA:13065"/>
        <dbReference type="ChEBI" id="CHEBI:15377"/>
        <dbReference type="ChEBI" id="CHEBI:15378"/>
        <dbReference type="ChEBI" id="CHEBI:30616"/>
        <dbReference type="ChEBI" id="CHEBI:43474"/>
        <dbReference type="ChEBI" id="CHEBI:456216"/>
        <dbReference type="EC" id="5.6.2.4"/>
    </reaction>
</comment>
<dbReference type="InterPro" id="IPR000212">
    <property type="entry name" value="DNA_helicase_UvrD/REP"/>
</dbReference>
<dbReference type="Pfam" id="PF13361">
    <property type="entry name" value="UvrD_C"/>
    <property type="match status" value="1"/>
</dbReference>
<accession>A0A9P9DIW7</accession>
<dbReference type="Proteomes" id="UP000700596">
    <property type="component" value="Unassembled WGS sequence"/>
</dbReference>
<feature type="compositionally biased region" description="Basic and acidic residues" evidence="12">
    <location>
        <begin position="802"/>
        <end position="812"/>
    </location>
</feature>
<dbReference type="CDD" id="cd17932">
    <property type="entry name" value="DEXQc_UvrD"/>
    <property type="match status" value="1"/>
</dbReference>
<dbReference type="Gene3D" id="3.40.50.300">
    <property type="entry name" value="P-loop containing nucleotide triphosphate hydrolases"/>
    <property type="match status" value="2"/>
</dbReference>
<dbReference type="GO" id="GO:0005634">
    <property type="term" value="C:nucleus"/>
    <property type="evidence" value="ECO:0007669"/>
    <property type="project" value="TreeGrafter"/>
</dbReference>
<keyword evidence="6" id="KW-0238">DNA-binding</keyword>
<evidence type="ECO:0000256" key="9">
    <source>
        <dbReference type="ARBA" id="ARBA00034808"/>
    </source>
</evidence>
<dbReference type="PROSITE" id="PS51198">
    <property type="entry name" value="UVRD_HELICASE_ATP_BIND"/>
    <property type="match status" value="1"/>
</dbReference>
<dbReference type="Gene3D" id="1.10.10.160">
    <property type="match status" value="1"/>
</dbReference>
<evidence type="ECO:0000313" key="15">
    <source>
        <dbReference type="EMBL" id="KAH7120009.1"/>
    </source>
</evidence>
<evidence type="ECO:0000313" key="16">
    <source>
        <dbReference type="Proteomes" id="UP000700596"/>
    </source>
</evidence>
<sequence length="967" mass="106880">MDTILEGLNEAQKSAVTSQASVLQVLAPPGSGKTKTLTARVAYLVSREGLKPWNIIVCTFTLKAAREMKERIRGMVGEKIESKLILGTFHSVARRFLVRYGQEIGIEKNFGIADTTDSKAMIKRIITRNQYGIDPGNARSRISGLKAKGISAEQFVATNKSVDHQEFASIYSEYEETLKFSNLLDYDDLLLRCTDLLSQHRACVSSIEAVLIDEYQDTNNVQYELMSLMAQKLKRITIVGDPDQSIYSFRSAEIKNLFRMQDDYSGTVVINLENNYRSSGCILNSSMAVIEQDETRPTKPLVATHGAGQQPTLRHLATKDIEAQWIVEEIKRSKSLTAGLLAFHDYAILLRSSTLQMPLEKALGKAGIPYRMVGGHRFFDRAEIKILLDYLRVINQPDHNDALIRVINVPARKIGELTVKGLLNEAEKRKVTLWSLILGFAQGRTKPRTKISAQAQNGIDIFVNIILSSQKKLIPRDGESSCLLDVIAHVLEKVSLQAYLKTMHKENWQERWDNVNELVVQASQIASAAGVDDADALPVVDGVEQRQDTAADVLSKFLANVALSTEVEKTEGEELSQVTISTIHAAKGLEWPIVFIPGVYDGSIPHSRAEDHDEERRLLYVGMTHLAQILRRPSPSPETLNAARFSEIHTEDDRYPASREEIDGLEDSWGITNRVEDGPRWNKFAPGGDASRPFKRAKFDASGSKMISTTMLSTTLSTASTTMPPNKPGFETASVHLKIMQEAQALGAQLSAQNDLYRKPTPRSKPSHSSISSTSTSKPPKPRAPNQSSIAAFFNKPSLSHSDSDSSHHPIPEKNLNPPGFHRAHSLSSAPLGNISNTLPNITNSSRKPLQSRMSSKPKRKTPEPAEQRYVLLSSSPAKPDRNPLPLEVPEDDLPDEDMMDSTNRMSTTSVGLGGFKPASTFHTTSTGHMQHGAGSGPPLGQKKTLGMRRSMQGWSVKHSAPPRPRQ</sequence>
<evidence type="ECO:0000256" key="10">
    <source>
        <dbReference type="ARBA" id="ARBA00048988"/>
    </source>
</evidence>
<evidence type="ECO:0000256" key="1">
    <source>
        <dbReference type="ARBA" id="ARBA00009922"/>
    </source>
</evidence>
<proteinExistence type="inferred from homology"/>
<dbReference type="InterPro" id="IPR014016">
    <property type="entry name" value="UvrD-like_ATP-bd"/>
</dbReference>
<evidence type="ECO:0000256" key="11">
    <source>
        <dbReference type="PROSITE-ProRule" id="PRU00560"/>
    </source>
</evidence>
<feature type="binding site" evidence="11">
    <location>
        <begin position="27"/>
        <end position="34"/>
    </location>
    <ligand>
        <name>ATP</name>
        <dbReference type="ChEBI" id="CHEBI:30616"/>
    </ligand>
</feature>
<evidence type="ECO:0000256" key="8">
    <source>
        <dbReference type="ARBA" id="ARBA00034617"/>
    </source>
</evidence>
<dbReference type="GO" id="GO:0016787">
    <property type="term" value="F:hydrolase activity"/>
    <property type="evidence" value="ECO:0007669"/>
    <property type="project" value="UniProtKB-UniRule"/>
</dbReference>
<dbReference type="OrthoDB" id="1470711at2759"/>
<keyword evidence="5 11" id="KW-0067">ATP-binding</keyword>
<keyword evidence="3 11" id="KW-0378">Hydrolase</keyword>
<gene>
    <name evidence="15" type="ORF">B0J11DRAFT_552025</name>
</gene>
<dbReference type="SUPFAM" id="SSF52540">
    <property type="entry name" value="P-loop containing nucleoside triphosphate hydrolases"/>
    <property type="match status" value="1"/>
</dbReference>
<evidence type="ECO:0000259" key="13">
    <source>
        <dbReference type="PROSITE" id="PS51198"/>
    </source>
</evidence>
<feature type="compositionally biased region" description="Polar residues" evidence="12">
    <location>
        <begin position="826"/>
        <end position="855"/>
    </location>
</feature>
<organism evidence="15 16">
    <name type="scientific">Dendryphion nanum</name>
    <dbReference type="NCBI Taxonomy" id="256645"/>
    <lineage>
        <taxon>Eukaryota</taxon>
        <taxon>Fungi</taxon>
        <taxon>Dikarya</taxon>
        <taxon>Ascomycota</taxon>
        <taxon>Pezizomycotina</taxon>
        <taxon>Dothideomycetes</taxon>
        <taxon>Pleosporomycetidae</taxon>
        <taxon>Pleosporales</taxon>
        <taxon>Torulaceae</taxon>
        <taxon>Dendryphion</taxon>
    </lineage>
</organism>
<feature type="compositionally biased region" description="Polar residues" evidence="12">
    <location>
        <begin position="901"/>
        <end position="911"/>
    </location>
</feature>
<feature type="domain" description="UvrD-like helicase ATP-binding" evidence="13">
    <location>
        <begin position="6"/>
        <end position="279"/>
    </location>
</feature>
<dbReference type="InterPro" id="IPR027417">
    <property type="entry name" value="P-loop_NTPase"/>
</dbReference>
<dbReference type="Pfam" id="PF00580">
    <property type="entry name" value="UvrD-helicase"/>
    <property type="match status" value="1"/>
</dbReference>
<evidence type="ECO:0000256" key="5">
    <source>
        <dbReference type="ARBA" id="ARBA00022840"/>
    </source>
</evidence>
<dbReference type="EMBL" id="JAGMWT010000011">
    <property type="protein sequence ID" value="KAH7120009.1"/>
    <property type="molecule type" value="Genomic_DNA"/>
</dbReference>
<evidence type="ECO:0000256" key="3">
    <source>
        <dbReference type="ARBA" id="ARBA00022801"/>
    </source>
</evidence>
<comment type="caution">
    <text evidence="15">The sequence shown here is derived from an EMBL/GenBank/DDBJ whole genome shotgun (WGS) entry which is preliminary data.</text>
</comment>
<evidence type="ECO:0000256" key="4">
    <source>
        <dbReference type="ARBA" id="ARBA00022806"/>
    </source>
</evidence>
<dbReference type="EC" id="5.6.2.4" evidence="9"/>
<evidence type="ECO:0000259" key="14">
    <source>
        <dbReference type="PROSITE" id="PS51217"/>
    </source>
</evidence>
<keyword evidence="7" id="KW-0413">Isomerase</keyword>
<dbReference type="AlphaFoldDB" id="A0A9P9DIW7"/>
<comment type="catalytic activity">
    <reaction evidence="8">
        <text>Couples ATP hydrolysis with the unwinding of duplex DNA by translocating in the 3'-5' direction.</text>
        <dbReference type="EC" id="5.6.2.4"/>
    </reaction>
</comment>
<reference evidence="15" key="1">
    <citation type="journal article" date="2021" name="Nat. Commun.">
        <title>Genetic determinants of endophytism in the Arabidopsis root mycobiome.</title>
        <authorList>
            <person name="Mesny F."/>
            <person name="Miyauchi S."/>
            <person name="Thiergart T."/>
            <person name="Pickel B."/>
            <person name="Atanasova L."/>
            <person name="Karlsson M."/>
            <person name="Huettel B."/>
            <person name="Barry K.W."/>
            <person name="Haridas S."/>
            <person name="Chen C."/>
            <person name="Bauer D."/>
            <person name="Andreopoulos W."/>
            <person name="Pangilinan J."/>
            <person name="LaButti K."/>
            <person name="Riley R."/>
            <person name="Lipzen A."/>
            <person name="Clum A."/>
            <person name="Drula E."/>
            <person name="Henrissat B."/>
            <person name="Kohler A."/>
            <person name="Grigoriev I.V."/>
            <person name="Martin F.M."/>
            <person name="Hacquard S."/>
        </authorList>
    </citation>
    <scope>NUCLEOTIDE SEQUENCE</scope>
    <source>
        <strain evidence="15">MPI-CAGE-CH-0243</strain>
    </source>
</reference>
<dbReference type="PROSITE" id="PS51217">
    <property type="entry name" value="UVRD_HELICASE_CTER"/>
    <property type="match status" value="1"/>
</dbReference>
<feature type="compositionally biased region" description="Acidic residues" evidence="12">
    <location>
        <begin position="889"/>
        <end position="900"/>
    </location>
</feature>
<evidence type="ECO:0000256" key="6">
    <source>
        <dbReference type="ARBA" id="ARBA00023125"/>
    </source>
</evidence>
<dbReference type="PANTHER" id="PTHR11070:SF2">
    <property type="entry name" value="ATP-DEPENDENT DNA HELICASE SRS2"/>
    <property type="match status" value="1"/>
</dbReference>
<dbReference type="GO" id="GO:0000725">
    <property type="term" value="P:recombinational repair"/>
    <property type="evidence" value="ECO:0007669"/>
    <property type="project" value="TreeGrafter"/>
</dbReference>
<evidence type="ECO:0000256" key="12">
    <source>
        <dbReference type="SAM" id="MobiDB-lite"/>
    </source>
</evidence>
<dbReference type="GO" id="GO:0003677">
    <property type="term" value="F:DNA binding"/>
    <property type="evidence" value="ECO:0007669"/>
    <property type="project" value="UniProtKB-KW"/>
</dbReference>
<comment type="similarity">
    <text evidence="1">Belongs to the helicase family. UvrD subfamily.</text>
</comment>
<dbReference type="PANTHER" id="PTHR11070">
    <property type="entry name" value="UVRD / RECB / PCRA DNA HELICASE FAMILY MEMBER"/>
    <property type="match status" value="1"/>
</dbReference>
<dbReference type="GO" id="GO:0043138">
    <property type="term" value="F:3'-5' DNA helicase activity"/>
    <property type="evidence" value="ECO:0007669"/>
    <property type="project" value="UniProtKB-EC"/>
</dbReference>
<feature type="compositionally biased region" description="Low complexity" evidence="12">
    <location>
        <begin position="767"/>
        <end position="778"/>
    </location>
</feature>
<feature type="region of interest" description="Disordered" evidence="12">
    <location>
        <begin position="757"/>
        <end position="967"/>
    </location>
</feature>
<dbReference type="InterPro" id="IPR014017">
    <property type="entry name" value="DNA_helicase_UvrD-like_C"/>
</dbReference>
<keyword evidence="4 11" id="KW-0347">Helicase</keyword>
<keyword evidence="16" id="KW-1185">Reference proteome</keyword>
<dbReference type="GO" id="GO:0005524">
    <property type="term" value="F:ATP binding"/>
    <property type="evidence" value="ECO:0007669"/>
    <property type="project" value="UniProtKB-UniRule"/>
</dbReference>
<evidence type="ECO:0000256" key="7">
    <source>
        <dbReference type="ARBA" id="ARBA00023235"/>
    </source>
</evidence>
<name>A0A9P9DIW7_9PLEO</name>